<reference evidence="1 2" key="1">
    <citation type="journal article" date="2018" name="Mol. Plant">
        <title>The genome of Artemisia annua provides insight into the evolution of Asteraceae family and artemisinin biosynthesis.</title>
        <authorList>
            <person name="Shen Q."/>
            <person name="Zhang L."/>
            <person name="Liao Z."/>
            <person name="Wang S."/>
            <person name="Yan T."/>
            <person name="Shi P."/>
            <person name="Liu M."/>
            <person name="Fu X."/>
            <person name="Pan Q."/>
            <person name="Wang Y."/>
            <person name="Lv Z."/>
            <person name="Lu X."/>
            <person name="Zhang F."/>
            <person name="Jiang W."/>
            <person name="Ma Y."/>
            <person name="Chen M."/>
            <person name="Hao X."/>
            <person name="Li L."/>
            <person name="Tang Y."/>
            <person name="Lv G."/>
            <person name="Zhou Y."/>
            <person name="Sun X."/>
            <person name="Brodelius P.E."/>
            <person name="Rose J.K.C."/>
            <person name="Tang K."/>
        </authorList>
    </citation>
    <scope>NUCLEOTIDE SEQUENCE [LARGE SCALE GENOMIC DNA]</scope>
    <source>
        <strain evidence="2">cv. Huhao1</strain>
        <tissue evidence="1">Leaf</tissue>
    </source>
</reference>
<evidence type="ECO:0000313" key="1">
    <source>
        <dbReference type="EMBL" id="PWA74342.1"/>
    </source>
</evidence>
<name>A0A2U1NLE5_ARTAN</name>
<evidence type="ECO:0000313" key="2">
    <source>
        <dbReference type="Proteomes" id="UP000245207"/>
    </source>
</evidence>
<dbReference type="AlphaFoldDB" id="A0A2U1NLE5"/>
<dbReference type="Proteomes" id="UP000245207">
    <property type="component" value="Unassembled WGS sequence"/>
</dbReference>
<comment type="caution">
    <text evidence="1">The sequence shown here is derived from an EMBL/GenBank/DDBJ whole genome shotgun (WGS) entry which is preliminary data.</text>
</comment>
<dbReference type="EMBL" id="PKPP01002584">
    <property type="protein sequence ID" value="PWA74342.1"/>
    <property type="molecule type" value="Genomic_DNA"/>
</dbReference>
<gene>
    <name evidence="1" type="ORF">CTI12_AA142960</name>
</gene>
<accession>A0A2U1NLE5</accession>
<protein>
    <submittedName>
        <fullName evidence="1">Uncharacterized protein</fullName>
    </submittedName>
</protein>
<keyword evidence="2" id="KW-1185">Reference proteome</keyword>
<sequence length="171" mass="19276">MAPIITQEIQKVTPKTCMTDKLKVLFLGKKWVQLSSINIDYSPCIIKADGKIVVTVYDERYFNGDDKVVLSHSFPVNEKTYFRMRPNLVTCGILKDHQWKVTVDVKGHNLEDRVVVGDIKLGCSYTVTHHSVRLAKSVLDPPKKKEEMRFGRVNACPSKKEGGNEIGRASA</sequence>
<organism evidence="1 2">
    <name type="scientific">Artemisia annua</name>
    <name type="common">Sweet wormwood</name>
    <dbReference type="NCBI Taxonomy" id="35608"/>
    <lineage>
        <taxon>Eukaryota</taxon>
        <taxon>Viridiplantae</taxon>
        <taxon>Streptophyta</taxon>
        <taxon>Embryophyta</taxon>
        <taxon>Tracheophyta</taxon>
        <taxon>Spermatophyta</taxon>
        <taxon>Magnoliopsida</taxon>
        <taxon>eudicotyledons</taxon>
        <taxon>Gunneridae</taxon>
        <taxon>Pentapetalae</taxon>
        <taxon>asterids</taxon>
        <taxon>campanulids</taxon>
        <taxon>Asterales</taxon>
        <taxon>Asteraceae</taxon>
        <taxon>Asteroideae</taxon>
        <taxon>Anthemideae</taxon>
        <taxon>Artemisiinae</taxon>
        <taxon>Artemisia</taxon>
    </lineage>
</organism>
<proteinExistence type="predicted"/>